<evidence type="ECO:0000259" key="1">
    <source>
        <dbReference type="Pfam" id="PF00149"/>
    </source>
</evidence>
<accession>A0A2V5KQ95</accession>
<dbReference type="PIRSF" id="PIRSF030250">
    <property type="entry name" value="Ptase_At2g46880"/>
    <property type="match status" value="1"/>
</dbReference>
<name>A0A2V5KQ95_9BACL</name>
<dbReference type="GO" id="GO:0016788">
    <property type="term" value="F:hydrolase activity, acting on ester bonds"/>
    <property type="evidence" value="ECO:0007669"/>
    <property type="project" value="TreeGrafter"/>
</dbReference>
<dbReference type="EMBL" id="QJVJ01000016">
    <property type="protein sequence ID" value="PYI50786.1"/>
    <property type="molecule type" value="Genomic_DNA"/>
</dbReference>
<dbReference type="GO" id="GO:0005737">
    <property type="term" value="C:cytoplasm"/>
    <property type="evidence" value="ECO:0007669"/>
    <property type="project" value="TreeGrafter"/>
</dbReference>
<dbReference type="CDD" id="cd07383">
    <property type="entry name" value="MPP_Dcr2"/>
    <property type="match status" value="1"/>
</dbReference>
<gene>
    <name evidence="2" type="ORF">DLM86_27335</name>
</gene>
<dbReference type="PANTHER" id="PTHR32440:SF11">
    <property type="entry name" value="METALLOPHOSPHOESTERASE DOMAIN-CONTAINING PROTEIN"/>
    <property type="match status" value="1"/>
</dbReference>
<evidence type="ECO:0000313" key="3">
    <source>
        <dbReference type="Proteomes" id="UP000247476"/>
    </source>
</evidence>
<dbReference type="InterPro" id="IPR004843">
    <property type="entry name" value="Calcineurin-like_PHP"/>
</dbReference>
<reference evidence="2 3" key="1">
    <citation type="submission" date="2018-05" db="EMBL/GenBank/DDBJ databases">
        <title>Paenibacillus flagellatus sp. nov., isolated from selenium mineral soil.</title>
        <authorList>
            <person name="Dai X."/>
        </authorList>
    </citation>
    <scope>NUCLEOTIDE SEQUENCE [LARGE SCALE GENOMIC DNA]</scope>
    <source>
        <strain evidence="2 3">DXL2</strain>
    </source>
</reference>
<proteinExistence type="predicted"/>
<dbReference type="RefSeq" id="WP_110843245.1">
    <property type="nucleotide sequence ID" value="NZ_QJVJ01000016.1"/>
</dbReference>
<dbReference type="OrthoDB" id="9816081at2"/>
<dbReference type="AlphaFoldDB" id="A0A2V5KQ95"/>
<keyword evidence="3" id="KW-1185">Reference proteome</keyword>
<dbReference type="Proteomes" id="UP000247476">
    <property type="component" value="Unassembled WGS sequence"/>
</dbReference>
<organism evidence="2 3">
    <name type="scientific">Paenibacillus flagellatus</name>
    <dbReference type="NCBI Taxonomy" id="2211139"/>
    <lineage>
        <taxon>Bacteria</taxon>
        <taxon>Bacillati</taxon>
        <taxon>Bacillota</taxon>
        <taxon>Bacilli</taxon>
        <taxon>Bacillales</taxon>
        <taxon>Paenibacillaceae</taxon>
        <taxon>Paenibacillus</taxon>
    </lineage>
</organism>
<sequence length="321" mass="35712">MNKRLKFRDDGTFVIVQFTDTELIDEYDADPESPLLDRATRATMETVLEAERPDLIVFTGDLIASARTRDPEASFRNAVAAAEERRVPWAAVFGNHDSEGAVPRKRMHELQLEHACNVAEPDPPGVSGAGNFALSVHDADDRPAAALYFLDSGDYSRLDRVGGYDWIRRDQIDWYARESRKRTERNGGVPLPSLAFFHIPLPEYEEAWRAADCVGHKRERCSVPRINSGLFAAMAESGDVLGTFAGHDHANDYAGTVHGIRLCYGRSAKYIGYVGGVRSDPFSTGARVIRLKAGERRFETWIRQSDGTVAELSGHRAEQEA</sequence>
<dbReference type="PANTHER" id="PTHR32440">
    <property type="entry name" value="PHOSPHATASE DCR2-RELATED-RELATED"/>
    <property type="match status" value="1"/>
</dbReference>
<dbReference type="Pfam" id="PF00149">
    <property type="entry name" value="Metallophos"/>
    <property type="match status" value="1"/>
</dbReference>
<protein>
    <submittedName>
        <fullName evidence="2">Metallophosphoesterase</fullName>
    </submittedName>
</protein>
<dbReference type="InterPro" id="IPR011230">
    <property type="entry name" value="PAP14/16/28/29"/>
</dbReference>
<dbReference type="SUPFAM" id="SSF56300">
    <property type="entry name" value="Metallo-dependent phosphatases"/>
    <property type="match status" value="1"/>
</dbReference>
<dbReference type="InterPro" id="IPR029052">
    <property type="entry name" value="Metallo-depent_PP-like"/>
</dbReference>
<feature type="domain" description="Calcineurin-like phosphoesterase" evidence="1">
    <location>
        <begin position="39"/>
        <end position="250"/>
    </location>
</feature>
<dbReference type="Gene3D" id="3.60.21.10">
    <property type="match status" value="1"/>
</dbReference>
<comment type="caution">
    <text evidence="2">The sequence shown here is derived from an EMBL/GenBank/DDBJ whole genome shotgun (WGS) entry which is preliminary data.</text>
</comment>
<evidence type="ECO:0000313" key="2">
    <source>
        <dbReference type="EMBL" id="PYI50786.1"/>
    </source>
</evidence>